<dbReference type="Gene3D" id="3.40.50.150">
    <property type="entry name" value="Vaccinia Virus protein VP39"/>
    <property type="match status" value="1"/>
</dbReference>
<sequence>MNFGLGWYLQKALRVQIREMVKIKDPSIYRNPVILQSEDLSKYILETAVYPREPEPLKELREINSSQPWGFIATSPDAGQLMALLLKLLNPKKTIEVGVFTGYSLLLTALNIPHDGKITAIDIDRKAYDIGLPVIKKAGVEHKIDFIESAALPILDKLLEDPANEGSFDFAFIDADKENYLNYHERLIKLIKIGGLLVYDNTLWGGRVSWPEEKVPPHTRSGRNAAIEFNKTITNDSRVEFSLTSVGDGLNICRRVA</sequence>
<dbReference type="InterPro" id="IPR029063">
    <property type="entry name" value="SAM-dependent_MTases_sf"/>
</dbReference>
<accession>V7C6C7</accession>
<comment type="function">
    <text evidence="1">Methylates caffeoyl-CoA to feruloyl-CoA and 5-hydroxyferuloyl-CoA to sinapoyl-CoA. Plays a role in the synthesis of feruloylated polysaccharides. Involved in the reinforcement of the plant cell wall. Also involved in the responding to wounding or pathogen challenge by the increased formation of cell wall-bound ferulic acid polymers.</text>
</comment>
<dbReference type="AlphaFoldDB" id="V7C6C7"/>
<evidence type="ECO:0000256" key="1">
    <source>
        <dbReference type="ARBA" id="ARBA00002334"/>
    </source>
</evidence>
<dbReference type="OrthoDB" id="10251242at2759"/>
<gene>
    <name evidence="6" type="ORF">PHAVU_004G172600g</name>
</gene>
<evidence type="ECO:0000313" key="7">
    <source>
        <dbReference type="Proteomes" id="UP000000226"/>
    </source>
</evidence>
<keyword evidence="3" id="KW-0808">Transferase</keyword>
<dbReference type="EMBL" id="CM002291">
    <property type="protein sequence ID" value="ESW24928.1"/>
    <property type="molecule type" value="Genomic_DNA"/>
</dbReference>
<dbReference type="Pfam" id="PF01596">
    <property type="entry name" value="Methyltransf_3"/>
    <property type="match status" value="1"/>
</dbReference>
<dbReference type="Gramene" id="ESW24928">
    <property type="protein sequence ID" value="ESW24928"/>
    <property type="gene ID" value="PHAVU_004G172600g"/>
</dbReference>
<dbReference type="InterPro" id="IPR050362">
    <property type="entry name" value="Cation-dep_OMT"/>
</dbReference>
<evidence type="ECO:0000256" key="5">
    <source>
        <dbReference type="ARBA" id="ARBA00023453"/>
    </source>
</evidence>
<evidence type="ECO:0008006" key="8">
    <source>
        <dbReference type="Google" id="ProtNLM"/>
    </source>
</evidence>
<organism evidence="6 7">
    <name type="scientific">Phaseolus vulgaris</name>
    <name type="common">Kidney bean</name>
    <name type="synonym">French bean</name>
    <dbReference type="NCBI Taxonomy" id="3885"/>
    <lineage>
        <taxon>Eukaryota</taxon>
        <taxon>Viridiplantae</taxon>
        <taxon>Streptophyta</taxon>
        <taxon>Embryophyta</taxon>
        <taxon>Tracheophyta</taxon>
        <taxon>Spermatophyta</taxon>
        <taxon>Magnoliopsida</taxon>
        <taxon>eudicotyledons</taxon>
        <taxon>Gunneridae</taxon>
        <taxon>Pentapetalae</taxon>
        <taxon>rosids</taxon>
        <taxon>fabids</taxon>
        <taxon>Fabales</taxon>
        <taxon>Fabaceae</taxon>
        <taxon>Papilionoideae</taxon>
        <taxon>50 kb inversion clade</taxon>
        <taxon>NPAAA clade</taxon>
        <taxon>indigoferoid/millettioid clade</taxon>
        <taxon>Phaseoleae</taxon>
        <taxon>Phaseolus</taxon>
    </lineage>
</organism>
<keyword evidence="7" id="KW-1185">Reference proteome</keyword>
<dbReference type="SMR" id="V7C6C7"/>
<dbReference type="GO" id="GO:0008757">
    <property type="term" value="F:S-adenosylmethionine-dependent methyltransferase activity"/>
    <property type="evidence" value="ECO:0007669"/>
    <property type="project" value="TreeGrafter"/>
</dbReference>
<keyword evidence="2" id="KW-0489">Methyltransferase</keyword>
<name>V7C6C7_PHAVU</name>
<dbReference type="eggNOG" id="KOG1663">
    <property type="taxonomic scope" value="Eukaryota"/>
</dbReference>
<dbReference type="PROSITE" id="PS51682">
    <property type="entry name" value="SAM_OMT_I"/>
    <property type="match status" value="1"/>
</dbReference>
<proteinExistence type="inferred from homology"/>
<keyword evidence="4" id="KW-0949">S-adenosyl-L-methionine</keyword>
<comment type="similarity">
    <text evidence="5">Belongs to the class I-like SAM-binding methyltransferase superfamily. Cation-dependent O-methyltransferase family.</text>
</comment>
<dbReference type="SUPFAM" id="SSF53335">
    <property type="entry name" value="S-adenosyl-L-methionine-dependent methyltransferases"/>
    <property type="match status" value="1"/>
</dbReference>
<protein>
    <recommendedName>
        <fullName evidence="8">Caffeoyl-CoA O-methyltransferase</fullName>
    </recommendedName>
</protein>
<reference evidence="7" key="1">
    <citation type="journal article" date="2014" name="Nat. Genet.">
        <title>A reference genome for common bean and genome-wide analysis of dual domestications.</title>
        <authorList>
            <person name="Schmutz J."/>
            <person name="McClean P.E."/>
            <person name="Mamidi S."/>
            <person name="Wu G.A."/>
            <person name="Cannon S.B."/>
            <person name="Grimwood J."/>
            <person name="Jenkins J."/>
            <person name="Shu S."/>
            <person name="Song Q."/>
            <person name="Chavarro C."/>
            <person name="Torres-Torres M."/>
            <person name="Geffroy V."/>
            <person name="Moghaddam S.M."/>
            <person name="Gao D."/>
            <person name="Abernathy B."/>
            <person name="Barry K."/>
            <person name="Blair M."/>
            <person name="Brick M.A."/>
            <person name="Chovatia M."/>
            <person name="Gepts P."/>
            <person name="Goodstein D.M."/>
            <person name="Gonzales M."/>
            <person name="Hellsten U."/>
            <person name="Hyten D.L."/>
            <person name="Jia G."/>
            <person name="Kelly J.D."/>
            <person name="Kudrna D."/>
            <person name="Lee R."/>
            <person name="Richard M.M."/>
            <person name="Miklas P.N."/>
            <person name="Osorno J.M."/>
            <person name="Rodrigues J."/>
            <person name="Thareau V."/>
            <person name="Urrea C.A."/>
            <person name="Wang M."/>
            <person name="Yu Y."/>
            <person name="Zhang M."/>
            <person name="Wing R.A."/>
            <person name="Cregan P.B."/>
            <person name="Rokhsar D.S."/>
            <person name="Jackson S.A."/>
        </authorList>
    </citation>
    <scope>NUCLEOTIDE SEQUENCE [LARGE SCALE GENOMIC DNA]</scope>
    <source>
        <strain evidence="7">cv. G19833</strain>
    </source>
</reference>
<dbReference type="Proteomes" id="UP000000226">
    <property type="component" value="Chromosome 4"/>
</dbReference>
<dbReference type="InterPro" id="IPR002935">
    <property type="entry name" value="SAM_O-MeTrfase"/>
</dbReference>
<dbReference type="GO" id="GO:0008171">
    <property type="term" value="F:O-methyltransferase activity"/>
    <property type="evidence" value="ECO:0007669"/>
    <property type="project" value="InterPro"/>
</dbReference>
<dbReference type="GO" id="GO:0032259">
    <property type="term" value="P:methylation"/>
    <property type="evidence" value="ECO:0007669"/>
    <property type="project" value="UniProtKB-KW"/>
</dbReference>
<dbReference type="PANTHER" id="PTHR10509">
    <property type="entry name" value="O-METHYLTRANSFERASE-RELATED"/>
    <property type="match status" value="1"/>
</dbReference>
<evidence type="ECO:0000256" key="4">
    <source>
        <dbReference type="ARBA" id="ARBA00022691"/>
    </source>
</evidence>
<dbReference type="PANTHER" id="PTHR10509:SF87">
    <property type="entry name" value="CAFFEOYL-COA 3-O-METHYLTRANSFERASE"/>
    <property type="match status" value="1"/>
</dbReference>
<dbReference type="CDD" id="cd02440">
    <property type="entry name" value="AdoMet_MTases"/>
    <property type="match status" value="1"/>
</dbReference>
<evidence type="ECO:0000256" key="3">
    <source>
        <dbReference type="ARBA" id="ARBA00022679"/>
    </source>
</evidence>
<evidence type="ECO:0000256" key="2">
    <source>
        <dbReference type="ARBA" id="ARBA00022603"/>
    </source>
</evidence>
<dbReference type="STRING" id="3885.V7C6C7"/>
<evidence type="ECO:0000313" key="6">
    <source>
        <dbReference type="EMBL" id="ESW24928.1"/>
    </source>
</evidence>